<evidence type="ECO:0000256" key="1">
    <source>
        <dbReference type="SAM" id="MobiDB-lite"/>
    </source>
</evidence>
<feature type="compositionally biased region" description="Basic residues" evidence="1">
    <location>
        <begin position="20"/>
        <end position="33"/>
    </location>
</feature>
<sequence>MKSSVKCKGLGSGEETVVREKKRSTQMKKRGGHHGKDIRRLQSCTRSLQNKRKHLLQIGGQGLREVGANAIKAVLAHDVQVLYSIHGRKRKRAFVNLRLYVICHKAGCDQAEALDFRKRWLAGSGDRCGGRKRRFMEAFVVEQPDDSHSQSGDYRLLAAAVFLPSHSGQGLDINTATVPLNTDLQ</sequence>
<reference evidence="2" key="1">
    <citation type="journal article" date="2020" name="Cell">
        <title>Large-Scale Comparative Analyses of Tick Genomes Elucidate Their Genetic Diversity and Vector Capacities.</title>
        <authorList>
            <consortium name="Tick Genome and Microbiome Consortium (TIGMIC)"/>
            <person name="Jia N."/>
            <person name="Wang J."/>
            <person name="Shi W."/>
            <person name="Du L."/>
            <person name="Sun Y."/>
            <person name="Zhan W."/>
            <person name="Jiang J.F."/>
            <person name="Wang Q."/>
            <person name="Zhang B."/>
            <person name="Ji P."/>
            <person name="Bell-Sakyi L."/>
            <person name="Cui X.M."/>
            <person name="Yuan T.T."/>
            <person name="Jiang B.G."/>
            <person name="Yang W.F."/>
            <person name="Lam T.T."/>
            <person name="Chang Q.C."/>
            <person name="Ding S.J."/>
            <person name="Wang X.J."/>
            <person name="Zhu J.G."/>
            <person name="Ruan X.D."/>
            <person name="Zhao L."/>
            <person name="Wei J.T."/>
            <person name="Ye R.Z."/>
            <person name="Que T.C."/>
            <person name="Du C.H."/>
            <person name="Zhou Y.H."/>
            <person name="Cheng J.X."/>
            <person name="Dai P.F."/>
            <person name="Guo W.B."/>
            <person name="Han X.H."/>
            <person name="Huang E.J."/>
            <person name="Li L.F."/>
            <person name="Wei W."/>
            <person name="Gao Y.C."/>
            <person name="Liu J.Z."/>
            <person name="Shao H.Z."/>
            <person name="Wang X."/>
            <person name="Wang C.C."/>
            <person name="Yang T.C."/>
            <person name="Huo Q.B."/>
            <person name="Li W."/>
            <person name="Chen H.Y."/>
            <person name="Chen S.E."/>
            <person name="Zhou L.G."/>
            <person name="Ni X.B."/>
            <person name="Tian J.H."/>
            <person name="Sheng Y."/>
            <person name="Liu T."/>
            <person name="Pan Y.S."/>
            <person name="Xia L.Y."/>
            <person name="Li J."/>
            <person name="Zhao F."/>
            <person name="Cao W.C."/>
        </authorList>
    </citation>
    <scope>NUCLEOTIDE SEQUENCE</scope>
    <source>
        <strain evidence="2">Rmic-2018</strain>
    </source>
</reference>
<name>A0A9J6CY43_RHIMP</name>
<evidence type="ECO:0000313" key="2">
    <source>
        <dbReference type="EMBL" id="KAH7955242.1"/>
    </source>
</evidence>
<reference evidence="2" key="2">
    <citation type="submission" date="2021-09" db="EMBL/GenBank/DDBJ databases">
        <authorList>
            <person name="Jia N."/>
            <person name="Wang J."/>
            <person name="Shi W."/>
            <person name="Du L."/>
            <person name="Sun Y."/>
            <person name="Zhan W."/>
            <person name="Jiang J."/>
            <person name="Wang Q."/>
            <person name="Zhang B."/>
            <person name="Ji P."/>
            <person name="Sakyi L.B."/>
            <person name="Cui X."/>
            <person name="Yuan T."/>
            <person name="Jiang B."/>
            <person name="Yang W."/>
            <person name="Lam T.T.-Y."/>
            <person name="Chang Q."/>
            <person name="Ding S."/>
            <person name="Wang X."/>
            <person name="Zhu J."/>
            <person name="Ruan X."/>
            <person name="Zhao L."/>
            <person name="Wei J."/>
            <person name="Que T."/>
            <person name="Du C."/>
            <person name="Cheng J."/>
            <person name="Dai P."/>
            <person name="Han X."/>
            <person name="Huang E."/>
            <person name="Gao Y."/>
            <person name="Liu J."/>
            <person name="Shao H."/>
            <person name="Ye R."/>
            <person name="Li L."/>
            <person name="Wei W."/>
            <person name="Wang X."/>
            <person name="Wang C."/>
            <person name="Huo Q."/>
            <person name="Li W."/>
            <person name="Guo W."/>
            <person name="Chen H."/>
            <person name="Chen S."/>
            <person name="Zhou L."/>
            <person name="Zhou L."/>
            <person name="Ni X."/>
            <person name="Tian J."/>
            <person name="Zhou Y."/>
            <person name="Sheng Y."/>
            <person name="Liu T."/>
            <person name="Pan Y."/>
            <person name="Xia L."/>
            <person name="Li J."/>
            <person name="Zhao F."/>
            <person name="Cao W."/>
        </authorList>
    </citation>
    <scope>NUCLEOTIDE SEQUENCE</scope>
    <source>
        <strain evidence="2">Rmic-2018</strain>
        <tissue evidence="2">Larvae</tissue>
    </source>
</reference>
<evidence type="ECO:0000313" key="3">
    <source>
        <dbReference type="Proteomes" id="UP000821866"/>
    </source>
</evidence>
<organism evidence="2 3">
    <name type="scientific">Rhipicephalus microplus</name>
    <name type="common">Cattle tick</name>
    <name type="synonym">Boophilus microplus</name>
    <dbReference type="NCBI Taxonomy" id="6941"/>
    <lineage>
        <taxon>Eukaryota</taxon>
        <taxon>Metazoa</taxon>
        <taxon>Ecdysozoa</taxon>
        <taxon>Arthropoda</taxon>
        <taxon>Chelicerata</taxon>
        <taxon>Arachnida</taxon>
        <taxon>Acari</taxon>
        <taxon>Parasitiformes</taxon>
        <taxon>Ixodida</taxon>
        <taxon>Ixodoidea</taxon>
        <taxon>Ixodidae</taxon>
        <taxon>Rhipicephalinae</taxon>
        <taxon>Rhipicephalus</taxon>
        <taxon>Boophilus</taxon>
    </lineage>
</organism>
<keyword evidence="3" id="KW-1185">Reference proteome</keyword>
<proteinExistence type="predicted"/>
<dbReference type="AlphaFoldDB" id="A0A9J6CY43"/>
<feature type="region of interest" description="Disordered" evidence="1">
    <location>
        <begin position="1"/>
        <end position="37"/>
    </location>
</feature>
<gene>
    <name evidence="2" type="ORF">HPB51_028157</name>
</gene>
<comment type="caution">
    <text evidence="2">The sequence shown here is derived from an EMBL/GenBank/DDBJ whole genome shotgun (WGS) entry which is preliminary data.</text>
</comment>
<protein>
    <submittedName>
        <fullName evidence="2">Uncharacterized protein</fullName>
    </submittedName>
</protein>
<dbReference type="Proteomes" id="UP000821866">
    <property type="component" value="Unassembled WGS sequence"/>
</dbReference>
<dbReference type="EMBL" id="JABSTU010004820">
    <property type="protein sequence ID" value="KAH7955242.1"/>
    <property type="molecule type" value="Genomic_DNA"/>
</dbReference>
<accession>A0A9J6CY43</accession>